<keyword evidence="4" id="KW-0573">Peptidoglycan synthesis</keyword>
<evidence type="ECO:0000256" key="1">
    <source>
        <dbReference type="ARBA" id="ARBA00009943"/>
    </source>
</evidence>
<evidence type="ECO:0000256" key="4">
    <source>
        <dbReference type="ARBA" id="ARBA00022984"/>
    </source>
</evidence>
<dbReference type="InterPro" id="IPR016181">
    <property type="entry name" value="Acyl_CoA_acyltransferase"/>
</dbReference>
<accession>A0A7W7P9S8</accession>
<evidence type="ECO:0000256" key="3">
    <source>
        <dbReference type="ARBA" id="ARBA00022960"/>
    </source>
</evidence>
<feature type="compositionally biased region" description="Polar residues" evidence="7">
    <location>
        <begin position="1"/>
        <end position="11"/>
    </location>
</feature>
<evidence type="ECO:0000256" key="5">
    <source>
        <dbReference type="ARBA" id="ARBA00023315"/>
    </source>
</evidence>
<dbReference type="PROSITE" id="PS51191">
    <property type="entry name" value="FEMABX"/>
    <property type="match status" value="1"/>
</dbReference>
<dbReference type="RefSeq" id="WP_229667421.1">
    <property type="nucleotide sequence ID" value="NZ_BMLA01000006.1"/>
</dbReference>
<protein>
    <submittedName>
        <fullName evidence="8">Lipid II:glycine glycyltransferase (Peptidoglycan interpeptide bridge formation enzyme)</fullName>
    </submittedName>
</protein>
<comment type="similarity">
    <text evidence="1">Belongs to the FemABX family.</text>
</comment>
<dbReference type="Proteomes" id="UP000560081">
    <property type="component" value="Unassembled WGS sequence"/>
</dbReference>
<dbReference type="Gene3D" id="3.40.630.30">
    <property type="match status" value="2"/>
</dbReference>
<dbReference type="SUPFAM" id="SSF55729">
    <property type="entry name" value="Acyl-CoA N-acyltransferases (Nat)"/>
    <property type="match status" value="2"/>
</dbReference>
<evidence type="ECO:0000256" key="7">
    <source>
        <dbReference type="SAM" id="MobiDB-lite"/>
    </source>
</evidence>
<dbReference type="EMBL" id="JACHMC010000001">
    <property type="protein sequence ID" value="MBB4882139.1"/>
    <property type="molecule type" value="Genomic_DNA"/>
</dbReference>
<keyword evidence="5" id="KW-0012">Acyltransferase</keyword>
<evidence type="ECO:0000256" key="2">
    <source>
        <dbReference type="ARBA" id="ARBA00022679"/>
    </source>
</evidence>
<dbReference type="Pfam" id="PF02388">
    <property type="entry name" value="FemAB"/>
    <property type="match status" value="2"/>
</dbReference>
<dbReference type="AlphaFoldDB" id="A0A7W7P9S8"/>
<keyword evidence="6" id="KW-0961">Cell wall biogenesis/degradation</keyword>
<dbReference type="GO" id="GO:0009252">
    <property type="term" value="P:peptidoglycan biosynthetic process"/>
    <property type="evidence" value="ECO:0007669"/>
    <property type="project" value="UniProtKB-KW"/>
</dbReference>
<organism evidence="8 9">
    <name type="scientific">Micrococcus flavus</name>
    <dbReference type="NCBI Taxonomy" id="384602"/>
    <lineage>
        <taxon>Bacteria</taxon>
        <taxon>Bacillati</taxon>
        <taxon>Actinomycetota</taxon>
        <taxon>Actinomycetes</taxon>
        <taxon>Micrococcales</taxon>
        <taxon>Micrococcaceae</taxon>
        <taxon>Micrococcus</taxon>
    </lineage>
</organism>
<keyword evidence="2 8" id="KW-0808">Transferase</keyword>
<evidence type="ECO:0000313" key="8">
    <source>
        <dbReference type="EMBL" id="MBB4882139.1"/>
    </source>
</evidence>
<dbReference type="GO" id="GO:0016755">
    <property type="term" value="F:aminoacyltransferase activity"/>
    <property type="evidence" value="ECO:0007669"/>
    <property type="project" value="InterPro"/>
</dbReference>
<evidence type="ECO:0000313" key="9">
    <source>
        <dbReference type="Proteomes" id="UP000560081"/>
    </source>
</evidence>
<dbReference type="PANTHER" id="PTHR36174">
    <property type="entry name" value="LIPID II:GLYCINE GLYCYLTRANSFERASE"/>
    <property type="match status" value="1"/>
</dbReference>
<keyword evidence="9" id="KW-1185">Reference proteome</keyword>
<name>A0A7W7P9S8_9MICC</name>
<keyword evidence="3" id="KW-0133">Cell shape</keyword>
<dbReference type="InterPro" id="IPR003447">
    <property type="entry name" value="FEMABX"/>
</dbReference>
<dbReference type="GO" id="GO:0008360">
    <property type="term" value="P:regulation of cell shape"/>
    <property type="evidence" value="ECO:0007669"/>
    <property type="project" value="UniProtKB-KW"/>
</dbReference>
<evidence type="ECO:0000256" key="6">
    <source>
        <dbReference type="ARBA" id="ARBA00023316"/>
    </source>
</evidence>
<dbReference type="PANTHER" id="PTHR36174:SF1">
    <property type="entry name" value="LIPID II:GLYCINE GLYCYLTRANSFERASE"/>
    <property type="match status" value="1"/>
</dbReference>
<feature type="region of interest" description="Disordered" evidence="7">
    <location>
        <begin position="1"/>
        <end position="34"/>
    </location>
</feature>
<reference evidence="8 9" key="1">
    <citation type="submission" date="2020-08" db="EMBL/GenBank/DDBJ databases">
        <title>Sequencing the genomes of 1000 actinobacteria strains.</title>
        <authorList>
            <person name="Klenk H.-P."/>
        </authorList>
    </citation>
    <scope>NUCLEOTIDE SEQUENCE [LARGE SCALE GENOMIC DNA]</scope>
    <source>
        <strain evidence="8 9">DSM 19079</strain>
    </source>
</reference>
<proteinExistence type="inferred from homology"/>
<comment type="caution">
    <text evidence="8">The sequence shown here is derived from an EMBL/GenBank/DDBJ whole genome shotgun (WGS) entry which is preliminary data.</text>
</comment>
<gene>
    <name evidence="8" type="ORF">BJ976_000490</name>
</gene>
<sequence>MTDTSPDATTLPSPSPAAGGDGAADRPAGSDSPVTVRPITEAEHVEVLRRHPGASFLQNPAWQRVKTDWSGQSLGFEQDGRLVGAALVLGRRLPVPARTPVLGRAFLAYVAEGPVLDEGVDVLAALTALVAELHAQGAFLVRVAPPGVVRRWDADTVRKSLTDPQHRMLTDLPAAEEDPAAVALEERLREAGWIAPEVLPGFSAGQPMFQARIPLEGLDEEAVLARMSGSSRKRTRRSMRSDLDVVTAGPERLDEWDELQHETAARDRFTGRPKEYFERVLAELGGSELADVTYYLAEFEGDPVAAAFHFRQGHVCWRPYSASSQKERKRDAPRLLEFEQIRAGLADGCHWLDLGGVPGSVDGEDRITGLTEFKTTQGADIVQTHGEWDFPLHKVLTHAFTLYMSRR</sequence>
<dbReference type="InterPro" id="IPR050644">
    <property type="entry name" value="PG_Glycine_Bridge_Synth"/>
</dbReference>
<dbReference type="GO" id="GO:0071555">
    <property type="term" value="P:cell wall organization"/>
    <property type="evidence" value="ECO:0007669"/>
    <property type="project" value="UniProtKB-KW"/>
</dbReference>